<evidence type="ECO:0000313" key="2">
    <source>
        <dbReference type="Proteomes" id="UP000190911"/>
    </source>
</evidence>
<dbReference type="AlphaFoldDB" id="A0A1M7GWF6"/>
<evidence type="ECO:0000313" key="1">
    <source>
        <dbReference type="EMBL" id="SHM20189.1"/>
    </source>
</evidence>
<dbReference type="InParanoid" id="A0A1M7GWF6"/>
<accession>A0A1M7GWF6</accession>
<keyword evidence="2" id="KW-1185">Reference proteome</keyword>
<gene>
    <name evidence="1" type="ORF">SAMN05878437_1748</name>
</gene>
<proteinExistence type="predicted"/>
<name>A0A1M7GWF6_9GAMM</name>
<dbReference type="Proteomes" id="UP000190911">
    <property type="component" value="Chromosome I"/>
</dbReference>
<sequence length="56" mass="6306">MTPVKHQQIINGLRAVTTDTQRTLTRFEATGMDEEMPADYENWVSPGRMPGVFALP</sequence>
<organism evidence="1 2">
    <name type="scientific">Vreelandella subglaciescola</name>
    <dbReference type="NCBI Taxonomy" id="29571"/>
    <lineage>
        <taxon>Bacteria</taxon>
        <taxon>Pseudomonadati</taxon>
        <taxon>Pseudomonadota</taxon>
        <taxon>Gammaproteobacteria</taxon>
        <taxon>Oceanospirillales</taxon>
        <taxon>Halomonadaceae</taxon>
        <taxon>Vreelandella</taxon>
    </lineage>
</organism>
<reference evidence="1 2" key="1">
    <citation type="submission" date="2016-11" db="EMBL/GenBank/DDBJ databases">
        <authorList>
            <person name="Jaros S."/>
            <person name="Januszkiewicz K."/>
            <person name="Wedrychowicz H."/>
        </authorList>
    </citation>
    <scope>NUCLEOTIDE SEQUENCE [LARGE SCALE GENOMIC DNA]</scope>
    <source>
        <strain evidence="1 2">ACAM 12</strain>
    </source>
</reference>
<dbReference type="EMBL" id="LT670847">
    <property type="protein sequence ID" value="SHM20189.1"/>
    <property type="molecule type" value="Genomic_DNA"/>
</dbReference>
<dbReference type="OrthoDB" id="6183935at2"/>
<protein>
    <submittedName>
        <fullName evidence="1">Uncharacterized protein</fullName>
    </submittedName>
</protein>
<dbReference type="STRING" id="29571.SAMN05878437_1748"/>
<dbReference type="RefSeq" id="WP_154045248.1">
    <property type="nucleotide sequence ID" value="NZ_LT670847.1"/>
</dbReference>